<dbReference type="GO" id="GO:0004674">
    <property type="term" value="F:protein serine/threonine kinase activity"/>
    <property type="evidence" value="ECO:0007669"/>
    <property type="project" value="UniProtKB-KW"/>
</dbReference>
<feature type="compositionally biased region" description="Low complexity" evidence="8">
    <location>
        <begin position="413"/>
        <end position="450"/>
    </location>
</feature>
<feature type="compositionally biased region" description="Low complexity" evidence="8">
    <location>
        <begin position="366"/>
        <end position="387"/>
    </location>
</feature>
<dbReference type="GO" id="GO:0005524">
    <property type="term" value="F:ATP binding"/>
    <property type="evidence" value="ECO:0007669"/>
    <property type="project" value="UniProtKB-UniRule"/>
</dbReference>
<dbReference type="AlphaFoldDB" id="A0A7W7DEX4"/>
<dbReference type="SUPFAM" id="SSF56112">
    <property type="entry name" value="Protein kinase-like (PK-like)"/>
    <property type="match status" value="1"/>
</dbReference>
<dbReference type="Proteomes" id="UP000542210">
    <property type="component" value="Unassembled WGS sequence"/>
</dbReference>
<evidence type="ECO:0000256" key="6">
    <source>
        <dbReference type="ARBA" id="ARBA00022840"/>
    </source>
</evidence>
<dbReference type="PROSITE" id="PS00108">
    <property type="entry name" value="PROTEIN_KINASE_ST"/>
    <property type="match status" value="1"/>
</dbReference>
<feature type="domain" description="Protein kinase" evidence="10">
    <location>
        <begin position="5"/>
        <end position="258"/>
    </location>
</feature>
<feature type="compositionally biased region" description="Polar residues" evidence="8">
    <location>
        <begin position="268"/>
        <end position="277"/>
    </location>
</feature>
<evidence type="ECO:0000259" key="10">
    <source>
        <dbReference type="PROSITE" id="PS50011"/>
    </source>
</evidence>
<feature type="compositionally biased region" description="Low complexity" evidence="8">
    <location>
        <begin position="469"/>
        <end position="486"/>
    </location>
</feature>
<dbReference type="EC" id="2.7.11.1" evidence="1"/>
<feature type="compositionally biased region" description="Low complexity" evidence="8">
    <location>
        <begin position="539"/>
        <end position="553"/>
    </location>
</feature>
<dbReference type="Gene3D" id="3.30.200.20">
    <property type="entry name" value="Phosphorylase Kinase, domain 1"/>
    <property type="match status" value="1"/>
</dbReference>
<dbReference type="PANTHER" id="PTHR43289:SF6">
    <property type="entry name" value="SERINE_THREONINE-PROTEIN KINASE NEKL-3"/>
    <property type="match status" value="1"/>
</dbReference>
<dbReference type="RefSeq" id="WP_184886016.1">
    <property type="nucleotide sequence ID" value="NZ_BOOV01000037.1"/>
</dbReference>
<keyword evidence="3" id="KW-0808">Transferase</keyword>
<dbReference type="Pfam" id="PF00069">
    <property type="entry name" value="Pkinase"/>
    <property type="match status" value="1"/>
</dbReference>
<dbReference type="CDD" id="cd14014">
    <property type="entry name" value="STKc_PknB_like"/>
    <property type="match status" value="1"/>
</dbReference>
<keyword evidence="9" id="KW-0472">Membrane</keyword>
<dbReference type="SMART" id="SM00220">
    <property type="entry name" value="S_TKc"/>
    <property type="match status" value="1"/>
</dbReference>
<keyword evidence="5 11" id="KW-0418">Kinase</keyword>
<dbReference type="PROSITE" id="PS00107">
    <property type="entry name" value="PROTEIN_KINASE_ATP"/>
    <property type="match status" value="1"/>
</dbReference>
<keyword evidence="2 11" id="KW-0723">Serine/threonine-protein kinase</keyword>
<keyword evidence="4 7" id="KW-0547">Nucleotide-binding</keyword>
<reference evidence="11 12" key="1">
    <citation type="submission" date="2020-08" db="EMBL/GenBank/DDBJ databases">
        <title>Sequencing the genomes of 1000 actinobacteria strains.</title>
        <authorList>
            <person name="Klenk H.-P."/>
        </authorList>
    </citation>
    <scope>NUCLEOTIDE SEQUENCE [LARGE SCALE GENOMIC DNA]</scope>
    <source>
        <strain evidence="11 12">DSM 45784</strain>
    </source>
</reference>
<evidence type="ECO:0000256" key="9">
    <source>
        <dbReference type="SAM" id="Phobius"/>
    </source>
</evidence>
<keyword evidence="9" id="KW-0812">Transmembrane</keyword>
<feature type="compositionally biased region" description="Low complexity" evidence="8">
    <location>
        <begin position="638"/>
        <end position="648"/>
    </location>
</feature>
<name>A0A7W7DEX4_9ACTN</name>
<dbReference type="InterPro" id="IPR017441">
    <property type="entry name" value="Protein_kinase_ATP_BS"/>
</dbReference>
<dbReference type="InterPro" id="IPR011009">
    <property type="entry name" value="Kinase-like_dom_sf"/>
</dbReference>
<protein>
    <recommendedName>
        <fullName evidence="1">non-specific serine/threonine protein kinase</fullName>
        <ecNumber evidence="1">2.7.11.1</ecNumber>
    </recommendedName>
</protein>
<dbReference type="PROSITE" id="PS50011">
    <property type="entry name" value="PROTEIN_KINASE_DOM"/>
    <property type="match status" value="1"/>
</dbReference>
<dbReference type="Gene3D" id="1.10.510.10">
    <property type="entry name" value="Transferase(Phosphotransferase) domain 1"/>
    <property type="match status" value="1"/>
</dbReference>
<keyword evidence="12" id="KW-1185">Reference proteome</keyword>
<evidence type="ECO:0000256" key="4">
    <source>
        <dbReference type="ARBA" id="ARBA00022741"/>
    </source>
</evidence>
<evidence type="ECO:0000256" key="8">
    <source>
        <dbReference type="SAM" id="MobiDB-lite"/>
    </source>
</evidence>
<sequence>MAGRYQLEEQIGRGGMGVVWRAHDELLDRAVAVKEVRYPGDPDDDEVAELNRRTLREARAAGRLSHPNVVVVHDVIEEGGRPWIVMQLIESRSLGQVLREDGPLPVRMVAEIGLQVMEALRTAHAAGVLHRDVKPENVLLTDDGRVVLTDFGIARMETDTTMTRTGLVGTPAFIAPERLRGSPAQRESDLWSLGATLYAAVEGRPPHDKGMAMATMHAVLTDEPEPAPRAGRLGPVLLGLLEKNPARRLTADQAERLLRAIAEDRSAAPTSSMQTLPATPRPVPETSPPRRRPRQDLPSPPLPHQDDAGDDAAPAGEQDGALDRVRALRQAPGRPGKSAPKSAPATPPAGPPPSSGRAEPAEAERPASVGSPAEAAPEAARKPAPAGVFPSSGAEAADGKGVRGGEGDGGAPSPGSEGEQAPRPAPSKSSAKPAKPAKPAAGKSAGPSAPKDAEEAPPSQGSERPKAPPVTGAVAAPVQPVTPDAPGRSAGPAPYGPESREALRPTRVPRPGGRPEAETRPETRRRPYGDAGPDRAAAEEVVAPGPGVAPAPGTDRATAVRAGESSAFSGFWQTGPAREDGDDGPPRRPLPVARIVLVTLPVVLIVAGVALWLGLRDASDTPDPSASGKNAAPPATNSSAGASPSQSSSPPPSPTPSEKPKPSSTPKPDEIGPGDVPEGWRKHKHGGFSLALPKGWRVDGSGNGEIRFRGDSHTYLEVHHTSNPESDALKTWRRDVPGMSGNFPGYKLIAIREVKGFWKTAADWEFTFGDSRFRSRVIDRGFVTDKNNGYALLYKTQDKDWKKKKKLFEKLAATFKPAK</sequence>
<dbReference type="PANTHER" id="PTHR43289">
    <property type="entry name" value="MITOGEN-ACTIVATED PROTEIN KINASE KINASE KINASE 20-RELATED"/>
    <property type="match status" value="1"/>
</dbReference>
<comment type="caution">
    <text evidence="11">The sequence shown here is derived from an EMBL/GenBank/DDBJ whole genome shotgun (WGS) entry which is preliminary data.</text>
</comment>
<proteinExistence type="predicted"/>
<feature type="compositionally biased region" description="Low complexity" evidence="8">
    <location>
        <begin position="334"/>
        <end position="344"/>
    </location>
</feature>
<dbReference type="EMBL" id="JACHND010000001">
    <property type="protein sequence ID" value="MBB4704765.1"/>
    <property type="molecule type" value="Genomic_DNA"/>
</dbReference>
<evidence type="ECO:0000256" key="7">
    <source>
        <dbReference type="PROSITE-ProRule" id="PRU10141"/>
    </source>
</evidence>
<evidence type="ECO:0000313" key="12">
    <source>
        <dbReference type="Proteomes" id="UP000542210"/>
    </source>
</evidence>
<dbReference type="InterPro" id="IPR000719">
    <property type="entry name" value="Prot_kinase_dom"/>
</dbReference>
<gene>
    <name evidence="11" type="ORF">BJ982_006309</name>
</gene>
<evidence type="ECO:0000313" key="11">
    <source>
        <dbReference type="EMBL" id="MBB4704765.1"/>
    </source>
</evidence>
<keyword evidence="9" id="KW-1133">Transmembrane helix</keyword>
<feature type="region of interest" description="Disordered" evidence="8">
    <location>
        <begin position="619"/>
        <end position="686"/>
    </location>
</feature>
<feature type="binding site" evidence="7">
    <location>
        <position position="34"/>
    </location>
    <ligand>
        <name>ATP</name>
        <dbReference type="ChEBI" id="CHEBI:30616"/>
    </ligand>
</feature>
<feature type="region of interest" description="Disordered" evidence="8">
    <location>
        <begin position="263"/>
        <end position="589"/>
    </location>
</feature>
<accession>A0A7W7DEX4</accession>
<organism evidence="11 12">
    <name type="scientific">Sphaerisporangium siamense</name>
    <dbReference type="NCBI Taxonomy" id="795645"/>
    <lineage>
        <taxon>Bacteria</taxon>
        <taxon>Bacillati</taxon>
        <taxon>Actinomycetota</taxon>
        <taxon>Actinomycetes</taxon>
        <taxon>Streptosporangiales</taxon>
        <taxon>Streptosporangiaceae</taxon>
        <taxon>Sphaerisporangium</taxon>
    </lineage>
</organism>
<feature type="compositionally biased region" description="Basic and acidic residues" evidence="8">
    <location>
        <begin position="513"/>
        <end position="538"/>
    </location>
</feature>
<evidence type="ECO:0000256" key="2">
    <source>
        <dbReference type="ARBA" id="ARBA00022527"/>
    </source>
</evidence>
<feature type="compositionally biased region" description="Basic and acidic residues" evidence="8">
    <location>
        <begin position="397"/>
        <end position="406"/>
    </location>
</feature>
<evidence type="ECO:0000256" key="3">
    <source>
        <dbReference type="ARBA" id="ARBA00022679"/>
    </source>
</evidence>
<feature type="compositionally biased region" description="Pro residues" evidence="8">
    <location>
        <begin position="345"/>
        <end position="354"/>
    </location>
</feature>
<evidence type="ECO:0000256" key="5">
    <source>
        <dbReference type="ARBA" id="ARBA00022777"/>
    </source>
</evidence>
<evidence type="ECO:0000256" key="1">
    <source>
        <dbReference type="ARBA" id="ARBA00012513"/>
    </source>
</evidence>
<feature type="transmembrane region" description="Helical" evidence="9">
    <location>
        <begin position="595"/>
        <end position="615"/>
    </location>
</feature>
<keyword evidence="6 7" id="KW-0067">ATP-binding</keyword>
<dbReference type="InterPro" id="IPR008271">
    <property type="entry name" value="Ser/Thr_kinase_AS"/>
</dbReference>